<feature type="region of interest" description="Disordered" evidence="5">
    <location>
        <begin position="53"/>
        <end position="76"/>
    </location>
</feature>
<dbReference type="Gene3D" id="2.130.10.10">
    <property type="entry name" value="YVTN repeat-like/Quinoprotein amine dehydrogenase"/>
    <property type="match status" value="3"/>
</dbReference>
<evidence type="ECO:0000313" key="8">
    <source>
        <dbReference type="Proteomes" id="UP001186944"/>
    </source>
</evidence>
<feature type="repeat" description="WD" evidence="4">
    <location>
        <begin position="645"/>
        <end position="679"/>
    </location>
</feature>
<dbReference type="PROSITE" id="PS00018">
    <property type="entry name" value="EF_HAND_1"/>
    <property type="match status" value="1"/>
</dbReference>
<dbReference type="InterPro" id="IPR001680">
    <property type="entry name" value="WD40_rpt"/>
</dbReference>
<feature type="repeat" description="WD" evidence="4">
    <location>
        <begin position="470"/>
        <end position="495"/>
    </location>
</feature>
<dbReference type="PROSITE" id="PS50082">
    <property type="entry name" value="WD_REPEATS_2"/>
    <property type="match status" value="6"/>
</dbReference>
<dbReference type="EMBL" id="VSWD01000006">
    <property type="protein sequence ID" value="KAK3099235.1"/>
    <property type="molecule type" value="Genomic_DNA"/>
</dbReference>
<feature type="domain" description="EF-hand" evidence="6">
    <location>
        <begin position="169"/>
        <end position="204"/>
    </location>
</feature>
<feature type="repeat" description="WD" evidence="4">
    <location>
        <begin position="902"/>
        <end position="938"/>
    </location>
</feature>
<dbReference type="AlphaFoldDB" id="A0AA88YLA8"/>
<dbReference type="InterPro" id="IPR011047">
    <property type="entry name" value="Quinoprotein_ADH-like_sf"/>
</dbReference>
<keyword evidence="8" id="KW-1185">Reference proteome</keyword>
<accession>A0AA88YLA8</accession>
<reference evidence="7" key="1">
    <citation type="submission" date="2019-08" db="EMBL/GenBank/DDBJ databases">
        <title>The improved chromosome-level genome for the pearl oyster Pinctada fucata martensii using PacBio sequencing and Hi-C.</title>
        <authorList>
            <person name="Zheng Z."/>
        </authorList>
    </citation>
    <scope>NUCLEOTIDE SEQUENCE</scope>
    <source>
        <strain evidence="7">ZZ-2019</strain>
        <tissue evidence="7">Adductor muscle</tissue>
    </source>
</reference>
<dbReference type="InterPro" id="IPR019775">
    <property type="entry name" value="WD40_repeat_CS"/>
</dbReference>
<proteinExistence type="predicted"/>
<dbReference type="Pfam" id="PF13499">
    <property type="entry name" value="EF-hand_7"/>
    <property type="match status" value="1"/>
</dbReference>
<dbReference type="InterPro" id="IPR015943">
    <property type="entry name" value="WD40/YVTN_repeat-like_dom_sf"/>
</dbReference>
<name>A0AA88YLA8_PINIB</name>
<dbReference type="InterPro" id="IPR051242">
    <property type="entry name" value="WD-EF-hand_domain"/>
</dbReference>
<feature type="region of interest" description="Disordered" evidence="5">
    <location>
        <begin position="1"/>
        <end position="27"/>
    </location>
</feature>
<dbReference type="SMART" id="SM00320">
    <property type="entry name" value="WD40"/>
    <property type="match status" value="11"/>
</dbReference>
<keyword evidence="2" id="KW-0677">Repeat</keyword>
<dbReference type="PANTHER" id="PTHR44324">
    <property type="entry name" value="WD40 REPEAT DOMAIN 95"/>
    <property type="match status" value="1"/>
</dbReference>
<feature type="region of interest" description="Disordered" evidence="5">
    <location>
        <begin position="1078"/>
        <end position="1102"/>
    </location>
</feature>
<evidence type="ECO:0000259" key="6">
    <source>
        <dbReference type="PROSITE" id="PS50222"/>
    </source>
</evidence>
<dbReference type="SUPFAM" id="SSF50998">
    <property type="entry name" value="Quinoprotein alcohol dehydrogenase-like"/>
    <property type="match status" value="1"/>
</dbReference>
<feature type="repeat" description="WD" evidence="4">
    <location>
        <begin position="594"/>
        <end position="635"/>
    </location>
</feature>
<dbReference type="GO" id="GO:0005509">
    <property type="term" value="F:calcium ion binding"/>
    <property type="evidence" value="ECO:0007669"/>
    <property type="project" value="InterPro"/>
</dbReference>
<dbReference type="Pfam" id="PF00400">
    <property type="entry name" value="WD40"/>
    <property type="match status" value="7"/>
</dbReference>
<dbReference type="InterPro" id="IPR011992">
    <property type="entry name" value="EF-hand-dom_pair"/>
</dbReference>
<evidence type="ECO:0000256" key="3">
    <source>
        <dbReference type="ARBA" id="ARBA00022837"/>
    </source>
</evidence>
<evidence type="ECO:0000313" key="7">
    <source>
        <dbReference type="EMBL" id="KAK3099235.1"/>
    </source>
</evidence>
<keyword evidence="1 4" id="KW-0853">WD repeat</keyword>
<organism evidence="7 8">
    <name type="scientific">Pinctada imbricata</name>
    <name type="common">Atlantic pearl-oyster</name>
    <name type="synonym">Pinctada martensii</name>
    <dbReference type="NCBI Taxonomy" id="66713"/>
    <lineage>
        <taxon>Eukaryota</taxon>
        <taxon>Metazoa</taxon>
        <taxon>Spiralia</taxon>
        <taxon>Lophotrochozoa</taxon>
        <taxon>Mollusca</taxon>
        <taxon>Bivalvia</taxon>
        <taxon>Autobranchia</taxon>
        <taxon>Pteriomorphia</taxon>
        <taxon>Pterioida</taxon>
        <taxon>Pterioidea</taxon>
        <taxon>Pteriidae</taxon>
        <taxon>Pinctada</taxon>
    </lineage>
</organism>
<dbReference type="InterPro" id="IPR018247">
    <property type="entry name" value="EF_Hand_1_Ca_BS"/>
</dbReference>
<feature type="repeat" description="WD" evidence="4">
    <location>
        <begin position="739"/>
        <end position="771"/>
    </location>
</feature>
<dbReference type="InterPro" id="IPR002048">
    <property type="entry name" value="EF_hand_dom"/>
</dbReference>
<dbReference type="Proteomes" id="UP001186944">
    <property type="component" value="Unassembled WGS sequence"/>
</dbReference>
<dbReference type="PROSITE" id="PS50294">
    <property type="entry name" value="WD_REPEATS_REGION"/>
    <property type="match status" value="2"/>
</dbReference>
<feature type="domain" description="EF-hand" evidence="6">
    <location>
        <begin position="131"/>
        <end position="166"/>
    </location>
</feature>
<protein>
    <recommendedName>
        <fullName evidence="6">EF-hand domain-containing protein</fullName>
    </recommendedName>
</protein>
<dbReference type="SUPFAM" id="SSF47473">
    <property type="entry name" value="EF-hand"/>
    <property type="match status" value="1"/>
</dbReference>
<dbReference type="PROSITE" id="PS50222">
    <property type="entry name" value="EF_HAND_2"/>
    <property type="match status" value="2"/>
</dbReference>
<gene>
    <name evidence="7" type="ORF">FSP39_001323</name>
</gene>
<dbReference type="Gene3D" id="1.10.238.10">
    <property type="entry name" value="EF-hand"/>
    <property type="match status" value="1"/>
</dbReference>
<dbReference type="SMART" id="SM00054">
    <property type="entry name" value="EFh"/>
    <property type="match status" value="2"/>
</dbReference>
<dbReference type="PANTHER" id="PTHR44324:SF4">
    <property type="entry name" value="WD40 REPEAT DOMAIN 95"/>
    <property type="match status" value="1"/>
</dbReference>
<evidence type="ECO:0000256" key="1">
    <source>
        <dbReference type="ARBA" id="ARBA00022574"/>
    </source>
</evidence>
<dbReference type="PROSITE" id="PS00678">
    <property type="entry name" value="WD_REPEATS_1"/>
    <property type="match status" value="3"/>
</dbReference>
<evidence type="ECO:0000256" key="4">
    <source>
        <dbReference type="PROSITE-ProRule" id="PRU00221"/>
    </source>
</evidence>
<dbReference type="InterPro" id="IPR036322">
    <property type="entry name" value="WD40_repeat_dom_sf"/>
</dbReference>
<comment type="caution">
    <text evidence="7">The sequence shown here is derived from an EMBL/GenBank/DDBJ whole genome shotgun (WGS) entry which is preliminary data.</text>
</comment>
<sequence>MPAGTGRPVTGQIKARKKLIRPSSASSNLQCYSISVLDNVQRPATAATLGMLSDKSGFLPRPTTQAGGPRRQWKPPQEEDAFIEQAKHPRRLTLGAVDGINDLDFIKRPGVIQGSVSEQLKSKIEEQINIETLEQLKQAFAAADADRSGQLDLEEFKTLLKSRLYLKGNKENQIDSLFMKIDWSSEGKINWDEFCTYMQLEYAEKEDSYLRAKEVTFNLPARIQSPQHKNPILKITDTPDGTFIACSQDGMVTFWGANVELKETKYVVNTEAKNKQKIKWITDFVIMSQWKKVLVGTGDREIQFFDSSSYKPYCQISSLETVPLKLDYCSTGSDECLILYGDSEGCINILVINSVGECLRTWNKMPCKEGFIAEISLSDAISKSKVQFLRWKVHNDWVQQLKYYHEIGQVISCSNHQETALVIGSTTGSTRVDQHTSSYVEKSKKPMVNLGTSKPRLDADQKVFYVYKGVKCFDFSKDKNIIVTGGMDRIVRLWNPYVSDKPTAMLRGHNAPIFYLCIASDENRIFSLSTDKCIKVWDIHDHNCLLTVRPKSHKIRGDLQASHYSNTAKSLAVATDQMAVLNLKLKPTKHADITITHKEPVTSCKYNSKFKQVVTCSESSVIKLWDLETGTAIFEYGDAHGDAAITCMTFDNTERRLITGGRDGCLKIWNYNNGHCLRVLKKESGNDEICDLTYVEMNRNRFVVSVGWDKRINMYSDSSTDVNVMFVQNPLENWSDDVNFGHKEDILSVAQCPPNLLATAGYDGEVIVWNMVSGHKYCHLRAPTLPEYEDQSLDGDLSINKLLFIPVRAYNKDAATLIASGPRGHIHMWNVFQGGSLKAQFAGSNTNGAMISSMAITPLEDENEENALLFVGDSCGFIFIFDIQGYGLNGEEDEPPEMVHTWRGHIDSINNMELVFHEKQKLLMTASNDCTVRLWNFDGDYIGTFGQPDPWDIYKPSTYRHPMVPYDVLIDPMSLPSHPVLGEKQNTMQVLQSHYRKEGDDRPITPQFTYKKEQFYVDDDTIAKQLSQLHDILKDESLTEDEAKKFRGKWLRHEKTKIKEIDRGGPSDFQMLKWSQIKEPPTIQRPKSMKKNKDDSFDITFD</sequence>
<keyword evidence="3" id="KW-0106">Calcium</keyword>
<evidence type="ECO:0000256" key="5">
    <source>
        <dbReference type="SAM" id="MobiDB-lite"/>
    </source>
</evidence>
<feature type="repeat" description="WD" evidence="4">
    <location>
        <begin position="506"/>
        <end position="547"/>
    </location>
</feature>
<evidence type="ECO:0000256" key="2">
    <source>
        <dbReference type="ARBA" id="ARBA00022737"/>
    </source>
</evidence>
<dbReference type="SUPFAM" id="SSF50978">
    <property type="entry name" value="WD40 repeat-like"/>
    <property type="match status" value="1"/>
</dbReference>